<evidence type="ECO:0000313" key="3">
    <source>
        <dbReference type="Proteomes" id="UP000023430"/>
    </source>
</evidence>
<name>X7F4F0_9RHOB</name>
<proteinExistence type="predicted"/>
<sequence>MATIYDLIEITTEPAADTTYSVADGQILGVIDGMTSADLDDGEFDLGDRVTIAGVGYTISRIQKPASQGTFLLADGSTRSFLPAHEDNLWVTFLTVTNGATSRHFVIPDDSYGDMDVAAVTTGALDDVTASDSATVSTFDNSVNVVCFALGTRIELADGRELRVEEIGIGDLMRTRDHGAQPVRWIGRMDLPPAALAANPKNRPIEIAPGALGPGCPSRPLVVSPQHRMLVRSAIARRMFASDEVLVAARLLLPLPGIRVREDVASVVYYHLAFDRHEVVNADGAPAESLYAGSEALRTLSPDAAARLRALALTDAPAGPLPGLARPVAQGARGKGLVQRHLRNRKPLFAP</sequence>
<accession>X7F4F0</accession>
<evidence type="ECO:0000259" key="1">
    <source>
        <dbReference type="Pfam" id="PF13403"/>
    </source>
</evidence>
<dbReference type="Pfam" id="PF13403">
    <property type="entry name" value="Hint_2"/>
    <property type="match status" value="1"/>
</dbReference>
<dbReference type="eggNOG" id="COG2931">
    <property type="taxonomic scope" value="Bacteria"/>
</dbReference>
<dbReference type="InterPro" id="IPR028992">
    <property type="entry name" value="Hedgehog/Intein_dom"/>
</dbReference>
<protein>
    <recommendedName>
        <fullName evidence="1">Hedgehog/Intein (Hint) domain-containing protein</fullName>
    </recommendedName>
</protein>
<reference evidence="2 3" key="1">
    <citation type="submission" date="2014-01" db="EMBL/GenBank/DDBJ databases">
        <title>Roseivivax isoporae LMG 25204 Genome Sequencing.</title>
        <authorList>
            <person name="Lai Q."/>
            <person name="Li G."/>
            <person name="Shao Z."/>
        </authorList>
    </citation>
    <scope>NUCLEOTIDE SEQUENCE [LARGE SCALE GENOMIC DNA]</scope>
    <source>
        <strain evidence="2 3">LMG 25204</strain>
    </source>
</reference>
<gene>
    <name evidence="2" type="ORF">RISW2_13210</name>
</gene>
<dbReference type="Proteomes" id="UP000023430">
    <property type="component" value="Unassembled WGS sequence"/>
</dbReference>
<dbReference type="PATRIC" id="fig|1449351.3.peg.3516"/>
<dbReference type="SUPFAM" id="SSF51294">
    <property type="entry name" value="Hedgehog/intein (Hint) domain"/>
    <property type="match status" value="1"/>
</dbReference>
<dbReference type="AlphaFoldDB" id="X7F4F0"/>
<comment type="caution">
    <text evidence="2">The sequence shown here is derived from an EMBL/GenBank/DDBJ whole genome shotgun (WGS) entry which is preliminary data.</text>
</comment>
<dbReference type="EMBL" id="JAME01000030">
    <property type="protein sequence ID" value="ETX27593.1"/>
    <property type="molecule type" value="Genomic_DNA"/>
</dbReference>
<organism evidence="2 3">
    <name type="scientific">Roseivivax isoporae LMG 25204</name>
    <dbReference type="NCBI Taxonomy" id="1449351"/>
    <lineage>
        <taxon>Bacteria</taxon>
        <taxon>Pseudomonadati</taxon>
        <taxon>Pseudomonadota</taxon>
        <taxon>Alphaproteobacteria</taxon>
        <taxon>Rhodobacterales</taxon>
        <taxon>Roseobacteraceae</taxon>
        <taxon>Roseivivax</taxon>
    </lineage>
</organism>
<dbReference type="RefSeq" id="WP_051492124.1">
    <property type="nucleotide sequence ID" value="NZ_JAME01000030.1"/>
</dbReference>
<evidence type="ECO:0000313" key="2">
    <source>
        <dbReference type="EMBL" id="ETX27593.1"/>
    </source>
</evidence>
<dbReference type="InterPro" id="IPR036844">
    <property type="entry name" value="Hint_dom_sf"/>
</dbReference>
<feature type="domain" description="Hedgehog/Intein (Hint)" evidence="1">
    <location>
        <begin position="146"/>
        <end position="293"/>
    </location>
</feature>
<dbReference type="STRING" id="1449351.RISW2_13210"/>
<keyword evidence="3" id="KW-1185">Reference proteome</keyword>